<dbReference type="RefSeq" id="WP_038610048.1">
    <property type="nucleotide sequence ID" value="NZ_CP009215.1"/>
</dbReference>
<dbReference type="Proteomes" id="UP000028939">
    <property type="component" value="Chromosome"/>
</dbReference>
<organism evidence="1 2">
    <name type="scientific">Corynebacterium ureicelerivorans</name>
    <dbReference type="NCBI Taxonomy" id="401472"/>
    <lineage>
        <taxon>Bacteria</taxon>
        <taxon>Bacillati</taxon>
        <taxon>Actinomycetota</taxon>
        <taxon>Actinomycetes</taxon>
        <taxon>Mycobacteriales</taxon>
        <taxon>Corynebacteriaceae</taxon>
        <taxon>Corynebacterium</taxon>
    </lineage>
</organism>
<evidence type="ECO:0000313" key="2">
    <source>
        <dbReference type="Proteomes" id="UP000028939"/>
    </source>
</evidence>
<protein>
    <recommendedName>
        <fullName evidence="3">Bacteriocin biosynthesis cyclodehydratase domain-containing protein</fullName>
    </recommendedName>
</protein>
<dbReference type="AlphaFoldDB" id="A0A077HH50"/>
<dbReference type="HOGENOM" id="CLU_042635_1_0_11"/>
<dbReference type="OrthoDB" id="4426339at2"/>
<accession>A0A077HH50</accession>
<reference evidence="1 2" key="1">
    <citation type="submission" date="2014-08" db="EMBL/GenBank/DDBJ databases">
        <title>Complete genome sequence of Corynebacterium ureicelerivorans DSM 45051, a lipophilic and urea-splitting isolate from a blood culture of a septicaemia patient.</title>
        <authorList>
            <person name="Tippelt A."/>
            <person name="Albersmeier A."/>
            <person name="Brinkrolf K."/>
            <person name="Ruckert C."/>
            <person name="Tauch A."/>
        </authorList>
    </citation>
    <scope>NUCLEOTIDE SEQUENCE [LARGE SCALE GENOMIC DNA]</scope>
    <source>
        <strain evidence="1 2">IMMIB RIV-2301</strain>
    </source>
</reference>
<proteinExistence type="predicted"/>
<dbReference type="KEGG" id="cuv:CUREI_02570"/>
<evidence type="ECO:0008006" key="3">
    <source>
        <dbReference type="Google" id="ProtNLM"/>
    </source>
</evidence>
<dbReference type="STRING" id="401472.CUREI_02570"/>
<sequence length="276" mass="28693">MINEHTQVKLAGSAHPFLRAANVIQFGADATRTGLVTTDHAEDVATVLATLLRPRQVSWVVDQLSARLGDAAARSLVDDLVSYRILVPATTPAVLLVGCGALTTSLATQLGESGLLVRTPARGEALSRFLLRTDRWLPIAAVNATAQLGELAALARLRHGPVLPVTQADARVVVGPVCARPGPCPLCARLYLLDRDANWDVVEQHVPFNAHGEAATAAAGAAFAAVALRRLAGVPDPPGVSAPAPTPGQLTVVDPFAPTPLATASVPPHPDCPVCF</sequence>
<dbReference type="Gene3D" id="3.40.50.720">
    <property type="entry name" value="NAD(P)-binding Rossmann-like Domain"/>
    <property type="match status" value="1"/>
</dbReference>
<gene>
    <name evidence="1" type="ORF">CUREI_02570</name>
</gene>
<dbReference type="EMBL" id="CP009215">
    <property type="protein sequence ID" value="AIL96338.1"/>
    <property type="molecule type" value="Genomic_DNA"/>
</dbReference>
<name>A0A077HH50_9CORY</name>
<keyword evidence="2" id="KW-1185">Reference proteome</keyword>
<evidence type="ECO:0000313" key="1">
    <source>
        <dbReference type="EMBL" id="AIL96338.1"/>
    </source>
</evidence>